<dbReference type="GO" id="GO:0016740">
    <property type="term" value="F:transferase activity"/>
    <property type="evidence" value="ECO:0007669"/>
    <property type="project" value="UniProtKB-KW"/>
</dbReference>
<evidence type="ECO:0000256" key="7">
    <source>
        <dbReference type="SAM" id="SignalP"/>
    </source>
</evidence>
<name>A0A9D1GJG7_9FIRM</name>
<keyword evidence="5" id="KW-0574">Periplasm</keyword>
<accession>A0A9D1GJG7</accession>
<sequence length="379" mass="44090">MKKIRMAIIAMFAAALLAPVTAFNWEENVVSPIDNRALMNNPFGENYDSESGSLLSDLSAYVEDRIGFRDEMILGYTVLNDRLFHKMVHPTYDYGEDGYVFFKTGRNVRFGEFHQEFARFIKEVQDYCEERDVPFLFVFNPAKTTVLSEKLRKGIHYDAGWVQEFLACLDELGVNYVDNTPLMEEKTAEGEAVFNQVYNAGHWNDLGAFYGCNAILSRLQTFFPDLHVNTMEDYTVTQRLNTSLMVSEFPIHEYEPVFEPVDPVEEVTDQYVSEVDMDSQYRTFRYLKNPRRMAEGAPRVLSFQGSYMNGMGYKFLENSFGEYIIVHAYQNIFNLDDYFNMFQPDCVIFETAEYTLTDDYYDLETMKEITARAEPDEKD</sequence>
<dbReference type="Pfam" id="PF16822">
    <property type="entry name" value="ALGX"/>
    <property type="match status" value="1"/>
</dbReference>
<feature type="signal peptide" evidence="7">
    <location>
        <begin position="1"/>
        <end position="22"/>
    </location>
</feature>
<dbReference type="GO" id="GO:0042121">
    <property type="term" value="P:alginic acid biosynthetic process"/>
    <property type="evidence" value="ECO:0007669"/>
    <property type="project" value="UniProtKB-KW"/>
</dbReference>
<keyword evidence="6" id="KW-0016">Alginate biosynthesis</keyword>
<feature type="domain" description="AlgX/AlgJ SGNH hydrolase-like" evidence="8">
    <location>
        <begin position="95"/>
        <end position="274"/>
    </location>
</feature>
<comment type="pathway">
    <text evidence="2">Glycan biosynthesis; alginate biosynthesis.</text>
</comment>
<dbReference type="EMBL" id="DVKS01000156">
    <property type="protein sequence ID" value="HIT42228.1"/>
    <property type="molecule type" value="Genomic_DNA"/>
</dbReference>
<feature type="chain" id="PRO_5039444449" description="AlgX/AlgJ SGNH hydrolase-like domain-containing protein" evidence="7">
    <location>
        <begin position="23"/>
        <end position="379"/>
    </location>
</feature>
<organism evidence="9 10">
    <name type="scientific">Candidatus Caccovicinus merdipullorum</name>
    <dbReference type="NCBI Taxonomy" id="2840724"/>
    <lineage>
        <taxon>Bacteria</taxon>
        <taxon>Bacillati</taxon>
        <taxon>Bacillota</taxon>
        <taxon>Clostridia</taxon>
        <taxon>Eubacteriales</taxon>
        <taxon>Candidatus Caccovicinus</taxon>
    </lineage>
</organism>
<evidence type="ECO:0000256" key="1">
    <source>
        <dbReference type="ARBA" id="ARBA00004418"/>
    </source>
</evidence>
<gene>
    <name evidence="9" type="ORF">IAB60_09080</name>
</gene>
<evidence type="ECO:0000256" key="4">
    <source>
        <dbReference type="ARBA" id="ARBA00022729"/>
    </source>
</evidence>
<dbReference type="Proteomes" id="UP000886860">
    <property type="component" value="Unassembled WGS sequence"/>
</dbReference>
<keyword evidence="4 7" id="KW-0732">Signal</keyword>
<protein>
    <recommendedName>
        <fullName evidence="8">AlgX/AlgJ SGNH hydrolase-like domain-containing protein</fullName>
    </recommendedName>
</protein>
<dbReference type="GO" id="GO:0042597">
    <property type="term" value="C:periplasmic space"/>
    <property type="evidence" value="ECO:0007669"/>
    <property type="project" value="UniProtKB-SubCell"/>
</dbReference>
<proteinExistence type="predicted"/>
<dbReference type="AlphaFoldDB" id="A0A9D1GJG7"/>
<reference evidence="9" key="1">
    <citation type="submission" date="2020-10" db="EMBL/GenBank/DDBJ databases">
        <authorList>
            <person name="Gilroy R."/>
        </authorList>
    </citation>
    <scope>NUCLEOTIDE SEQUENCE</scope>
    <source>
        <strain evidence="9">CHK123-3438</strain>
    </source>
</reference>
<comment type="subcellular location">
    <subcellularLocation>
        <location evidence="1">Periplasm</location>
    </subcellularLocation>
</comment>
<dbReference type="InterPro" id="IPR031811">
    <property type="entry name" value="ALGX/ALGJ_SGNH-like"/>
</dbReference>
<comment type="caution">
    <text evidence="9">The sequence shown here is derived from an EMBL/GenBank/DDBJ whole genome shotgun (WGS) entry which is preliminary data.</text>
</comment>
<evidence type="ECO:0000313" key="10">
    <source>
        <dbReference type="Proteomes" id="UP000886860"/>
    </source>
</evidence>
<evidence type="ECO:0000256" key="6">
    <source>
        <dbReference type="ARBA" id="ARBA00022841"/>
    </source>
</evidence>
<evidence type="ECO:0000256" key="3">
    <source>
        <dbReference type="ARBA" id="ARBA00022679"/>
    </source>
</evidence>
<keyword evidence="3" id="KW-0808">Transferase</keyword>
<evidence type="ECO:0000259" key="8">
    <source>
        <dbReference type="Pfam" id="PF16822"/>
    </source>
</evidence>
<reference evidence="9" key="2">
    <citation type="journal article" date="2021" name="PeerJ">
        <title>Extensive microbial diversity within the chicken gut microbiome revealed by metagenomics and culture.</title>
        <authorList>
            <person name="Gilroy R."/>
            <person name="Ravi A."/>
            <person name="Getino M."/>
            <person name="Pursley I."/>
            <person name="Horton D.L."/>
            <person name="Alikhan N.F."/>
            <person name="Baker D."/>
            <person name="Gharbi K."/>
            <person name="Hall N."/>
            <person name="Watson M."/>
            <person name="Adriaenssens E.M."/>
            <person name="Foster-Nyarko E."/>
            <person name="Jarju S."/>
            <person name="Secka A."/>
            <person name="Antonio M."/>
            <person name="Oren A."/>
            <person name="Chaudhuri R.R."/>
            <person name="La Ragione R."/>
            <person name="Hildebrand F."/>
            <person name="Pallen M.J."/>
        </authorList>
    </citation>
    <scope>NUCLEOTIDE SEQUENCE</scope>
    <source>
        <strain evidence="9">CHK123-3438</strain>
    </source>
</reference>
<evidence type="ECO:0000256" key="5">
    <source>
        <dbReference type="ARBA" id="ARBA00022764"/>
    </source>
</evidence>
<evidence type="ECO:0000256" key="2">
    <source>
        <dbReference type="ARBA" id="ARBA00005182"/>
    </source>
</evidence>
<evidence type="ECO:0000313" key="9">
    <source>
        <dbReference type="EMBL" id="HIT42228.1"/>
    </source>
</evidence>